<protein>
    <recommendedName>
        <fullName evidence="4">RRM domain-containing protein</fullName>
    </recommendedName>
</protein>
<name>A0A6G0TEG5_APHGL</name>
<dbReference type="PANTHER" id="PTHR21245">
    <property type="entry name" value="HETEROGENEOUS NUCLEAR RIBONUCLEOPROTEIN"/>
    <property type="match status" value="1"/>
</dbReference>
<dbReference type="Proteomes" id="UP000475862">
    <property type="component" value="Unassembled WGS sequence"/>
</dbReference>
<gene>
    <name evidence="5" type="ORF">AGLY_010614</name>
</gene>
<evidence type="ECO:0000313" key="5">
    <source>
        <dbReference type="EMBL" id="KAE9531408.1"/>
    </source>
</evidence>
<evidence type="ECO:0000259" key="4">
    <source>
        <dbReference type="PROSITE" id="PS50102"/>
    </source>
</evidence>
<evidence type="ECO:0000256" key="1">
    <source>
        <dbReference type="ARBA" id="ARBA00022884"/>
    </source>
</evidence>
<dbReference type="SMART" id="SM00360">
    <property type="entry name" value="RRM"/>
    <property type="match status" value="2"/>
</dbReference>
<reference evidence="5 6" key="1">
    <citation type="submission" date="2019-08" db="EMBL/GenBank/DDBJ databases">
        <title>The genome of the soybean aphid Biotype 1, its phylome, world population structure and adaptation to the North American continent.</title>
        <authorList>
            <person name="Giordano R."/>
            <person name="Donthu R.K."/>
            <person name="Hernandez A.G."/>
            <person name="Wright C.L."/>
            <person name="Zimin A.V."/>
        </authorList>
    </citation>
    <scope>NUCLEOTIDE SEQUENCE [LARGE SCALE GENOMIC DNA]</scope>
    <source>
        <tissue evidence="5">Whole aphids</tissue>
    </source>
</reference>
<dbReference type="EMBL" id="VYZN01000041">
    <property type="protein sequence ID" value="KAE9531408.1"/>
    <property type="molecule type" value="Genomic_DNA"/>
</dbReference>
<evidence type="ECO:0000256" key="2">
    <source>
        <dbReference type="PROSITE-ProRule" id="PRU00176"/>
    </source>
</evidence>
<dbReference type="InterPro" id="IPR000504">
    <property type="entry name" value="RRM_dom"/>
</dbReference>
<accession>A0A6G0TEG5</accession>
<feature type="region of interest" description="Disordered" evidence="3">
    <location>
        <begin position="357"/>
        <end position="397"/>
    </location>
</feature>
<dbReference type="GO" id="GO:0003723">
    <property type="term" value="F:RNA binding"/>
    <property type="evidence" value="ECO:0007669"/>
    <property type="project" value="UniProtKB-UniRule"/>
</dbReference>
<dbReference type="InterPro" id="IPR012677">
    <property type="entry name" value="Nucleotide-bd_a/b_plait_sf"/>
</dbReference>
<feature type="domain" description="RRM" evidence="4">
    <location>
        <begin position="158"/>
        <end position="230"/>
    </location>
</feature>
<keyword evidence="6" id="KW-1185">Reference proteome</keyword>
<evidence type="ECO:0000313" key="6">
    <source>
        <dbReference type="Proteomes" id="UP000475862"/>
    </source>
</evidence>
<dbReference type="InterPro" id="IPR035979">
    <property type="entry name" value="RBD_domain_sf"/>
</dbReference>
<sequence>MSDNSAVADLLEASSLQTINTTTITNTSMTTTSNTSITSTTSSITTTAISTTSTTPDQFNHDGMRRLFMGNLPKVKSEVEICDEVSRITDGLVRVITYKNFENPMLHRGFCFLDYGSSAAAAEAKHRLSRCTVFGCKTIVDWADPEPEPDAQQMAAVRILFVRQYGGTLDERTLADIFGKYGTVERVKNLKNYAFVHFERRSDAKDAMDALDGVVDEATGIRIDVSWAKPPAEKHVRERVLRDRERRIRLQTLHGFHRSEDKSDHFQFKDKTSDTIVSAFASNTEIGSTVPYSNYDHYVYDFGGQTFDCMCRVQRTVDAVPLQRQPELQRRQPEQGQSCRRCIAKASVPVAMATLSVNSNRKRNDRDNNSAQTRWPRLRISHQHRDTAVNNPSTARHDHGDCANEIPHLDSIILHFFHKISRDQ</sequence>
<proteinExistence type="predicted"/>
<dbReference type="Pfam" id="PF00076">
    <property type="entry name" value="RRM_1"/>
    <property type="match status" value="1"/>
</dbReference>
<evidence type="ECO:0000256" key="3">
    <source>
        <dbReference type="SAM" id="MobiDB-lite"/>
    </source>
</evidence>
<organism evidence="5 6">
    <name type="scientific">Aphis glycines</name>
    <name type="common">Soybean aphid</name>
    <dbReference type="NCBI Taxonomy" id="307491"/>
    <lineage>
        <taxon>Eukaryota</taxon>
        <taxon>Metazoa</taxon>
        <taxon>Ecdysozoa</taxon>
        <taxon>Arthropoda</taxon>
        <taxon>Hexapoda</taxon>
        <taxon>Insecta</taxon>
        <taxon>Pterygota</taxon>
        <taxon>Neoptera</taxon>
        <taxon>Paraneoptera</taxon>
        <taxon>Hemiptera</taxon>
        <taxon>Sternorrhyncha</taxon>
        <taxon>Aphidomorpha</taxon>
        <taxon>Aphidoidea</taxon>
        <taxon>Aphididae</taxon>
        <taxon>Aphidini</taxon>
        <taxon>Aphis</taxon>
        <taxon>Aphis</taxon>
    </lineage>
</organism>
<dbReference type="OrthoDB" id="3800936at2759"/>
<dbReference type="SUPFAM" id="SSF54928">
    <property type="entry name" value="RNA-binding domain, RBD"/>
    <property type="match status" value="1"/>
</dbReference>
<dbReference type="AlphaFoldDB" id="A0A6G0TEG5"/>
<comment type="caution">
    <text evidence="5">The sequence shown here is derived from an EMBL/GenBank/DDBJ whole genome shotgun (WGS) entry which is preliminary data.</text>
</comment>
<dbReference type="Gene3D" id="3.30.70.330">
    <property type="match status" value="2"/>
</dbReference>
<dbReference type="PROSITE" id="PS50102">
    <property type="entry name" value="RRM"/>
    <property type="match status" value="1"/>
</dbReference>
<keyword evidence="1 2" id="KW-0694">RNA-binding</keyword>